<evidence type="ECO:0000313" key="2">
    <source>
        <dbReference type="EMBL" id="KAF2116584.1"/>
    </source>
</evidence>
<dbReference type="AlphaFoldDB" id="A0A6A5ZC00"/>
<keyword evidence="3" id="KW-1185">Reference proteome</keyword>
<proteinExistence type="predicted"/>
<protein>
    <submittedName>
        <fullName evidence="2">Uncharacterized protein</fullName>
    </submittedName>
</protein>
<dbReference type="EMBL" id="ML977320">
    <property type="protein sequence ID" value="KAF2116584.1"/>
    <property type="molecule type" value="Genomic_DNA"/>
</dbReference>
<evidence type="ECO:0000256" key="1">
    <source>
        <dbReference type="SAM" id="MobiDB-lite"/>
    </source>
</evidence>
<sequence length="193" mass="22105">MVFSIPTALARTPFKTFAANYTSAYSAQILRAIVSDPSHPLCLARTRKEKQKERSGLWWHVTVNHNASSTKVVRTWITRRLRTAFNDELRLRGITYDGKLTRGKSGFTHRSALSRMMQEGKSLSLTGSIRLHCKPALVTAKYEEVRQETGKAVDILLRGLEADKMEKEVRSAQQTYTQKFPRPRGQRQMEEHD</sequence>
<reference evidence="2" key="1">
    <citation type="journal article" date="2020" name="Stud. Mycol.">
        <title>101 Dothideomycetes genomes: a test case for predicting lifestyles and emergence of pathogens.</title>
        <authorList>
            <person name="Haridas S."/>
            <person name="Albert R."/>
            <person name="Binder M."/>
            <person name="Bloem J."/>
            <person name="Labutti K."/>
            <person name="Salamov A."/>
            <person name="Andreopoulos B."/>
            <person name="Baker S."/>
            <person name="Barry K."/>
            <person name="Bills G."/>
            <person name="Bluhm B."/>
            <person name="Cannon C."/>
            <person name="Castanera R."/>
            <person name="Culley D."/>
            <person name="Daum C."/>
            <person name="Ezra D."/>
            <person name="Gonzalez J."/>
            <person name="Henrissat B."/>
            <person name="Kuo A."/>
            <person name="Liang C."/>
            <person name="Lipzen A."/>
            <person name="Lutzoni F."/>
            <person name="Magnuson J."/>
            <person name="Mondo S."/>
            <person name="Nolan M."/>
            <person name="Ohm R."/>
            <person name="Pangilinan J."/>
            <person name="Park H.-J."/>
            <person name="Ramirez L."/>
            <person name="Alfaro M."/>
            <person name="Sun H."/>
            <person name="Tritt A."/>
            <person name="Yoshinaga Y."/>
            <person name="Zwiers L.-H."/>
            <person name="Turgeon B."/>
            <person name="Goodwin S."/>
            <person name="Spatafora J."/>
            <person name="Crous P."/>
            <person name="Grigoriev I."/>
        </authorList>
    </citation>
    <scope>NUCLEOTIDE SEQUENCE</scope>
    <source>
        <strain evidence="2">CBS 627.86</strain>
    </source>
</reference>
<dbReference type="OrthoDB" id="5238363at2759"/>
<organism evidence="2 3">
    <name type="scientific">Lophiotrema nucula</name>
    <dbReference type="NCBI Taxonomy" id="690887"/>
    <lineage>
        <taxon>Eukaryota</taxon>
        <taxon>Fungi</taxon>
        <taxon>Dikarya</taxon>
        <taxon>Ascomycota</taxon>
        <taxon>Pezizomycotina</taxon>
        <taxon>Dothideomycetes</taxon>
        <taxon>Pleosporomycetidae</taxon>
        <taxon>Pleosporales</taxon>
        <taxon>Lophiotremataceae</taxon>
        <taxon>Lophiotrema</taxon>
    </lineage>
</organism>
<name>A0A6A5ZC00_9PLEO</name>
<feature type="region of interest" description="Disordered" evidence="1">
    <location>
        <begin position="168"/>
        <end position="193"/>
    </location>
</feature>
<accession>A0A6A5ZC00</accession>
<dbReference type="Proteomes" id="UP000799770">
    <property type="component" value="Unassembled WGS sequence"/>
</dbReference>
<evidence type="ECO:0000313" key="3">
    <source>
        <dbReference type="Proteomes" id="UP000799770"/>
    </source>
</evidence>
<gene>
    <name evidence="2" type="ORF">BDV96DRAFT_29519</name>
</gene>